<dbReference type="HOGENOM" id="CLU_1236761_0_0_1"/>
<dbReference type="EnsemblPlants" id="OPUNC03G33470.1">
    <property type="protein sequence ID" value="OPUNC03G33470.1"/>
    <property type="gene ID" value="OPUNC03G33470"/>
</dbReference>
<dbReference type="Gramene" id="OPUNC03G33470.1">
    <property type="protein sequence ID" value="OPUNC03G33470.1"/>
    <property type="gene ID" value="OPUNC03G33470"/>
</dbReference>
<dbReference type="Proteomes" id="UP000026962">
    <property type="component" value="Chromosome 3"/>
</dbReference>
<name>A0A0E0KJU4_ORYPU</name>
<feature type="compositionally biased region" description="Basic and acidic residues" evidence="1">
    <location>
        <begin position="1"/>
        <end position="11"/>
    </location>
</feature>
<feature type="region of interest" description="Disordered" evidence="1">
    <location>
        <begin position="189"/>
        <end position="224"/>
    </location>
</feature>
<organism evidence="2">
    <name type="scientific">Oryza punctata</name>
    <name type="common">Red rice</name>
    <dbReference type="NCBI Taxonomy" id="4537"/>
    <lineage>
        <taxon>Eukaryota</taxon>
        <taxon>Viridiplantae</taxon>
        <taxon>Streptophyta</taxon>
        <taxon>Embryophyta</taxon>
        <taxon>Tracheophyta</taxon>
        <taxon>Spermatophyta</taxon>
        <taxon>Magnoliopsida</taxon>
        <taxon>Liliopsida</taxon>
        <taxon>Poales</taxon>
        <taxon>Poaceae</taxon>
        <taxon>BOP clade</taxon>
        <taxon>Oryzoideae</taxon>
        <taxon>Oryzeae</taxon>
        <taxon>Oryzinae</taxon>
        <taxon>Oryza</taxon>
    </lineage>
</organism>
<evidence type="ECO:0000313" key="3">
    <source>
        <dbReference type="Proteomes" id="UP000026962"/>
    </source>
</evidence>
<dbReference type="AlphaFoldDB" id="A0A0E0KJU4"/>
<feature type="compositionally biased region" description="Low complexity" evidence="1">
    <location>
        <begin position="189"/>
        <end position="205"/>
    </location>
</feature>
<sequence length="224" mass="23426">MSYSISHDRNGNTDPQNSNPEDQIGRDGARDSLTLGQEGTGPELDSRAAELDLTASSPPQDTTPRPAATATAEAEAEAEAKEKSRLVAVGAEAEAEEETGNPTTRNQKIPLPASHASASSPPMSGSIPSICDLTDTNHPSSSLDRDDGLFFGPLRLHLGPYVCMTKAHRREAVASSRLVAATLTDDATPAAAAARRPAAPPASLTRRGRSGVRRFPVGLLPQEG</sequence>
<protein>
    <submittedName>
        <fullName evidence="2">Uncharacterized protein</fullName>
    </submittedName>
</protein>
<evidence type="ECO:0000313" key="2">
    <source>
        <dbReference type="EnsemblPlants" id="OPUNC03G33470.1"/>
    </source>
</evidence>
<accession>A0A0E0KJU4</accession>
<proteinExistence type="predicted"/>
<feature type="region of interest" description="Disordered" evidence="1">
    <location>
        <begin position="1"/>
        <end position="140"/>
    </location>
</feature>
<keyword evidence="3" id="KW-1185">Reference proteome</keyword>
<feature type="compositionally biased region" description="Polar residues" evidence="1">
    <location>
        <begin position="12"/>
        <end position="21"/>
    </location>
</feature>
<reference evidence="2" key="1">
    <citation type="submission" date="2015-04" db="UniProtKB">
        <authorList>
            <consortium name="EnsemblPlants"/>
        </authorList>
    </citation>
    <scope>IDENTIFICATION</scope>
</reference>
<reference evidence="2" key="2">
    <citation type="submission" date="2018-05" db="EMBL/GenBank/DDBJ databases">
        <title>OpunRS2 (Oryza punctata Reference Sequence Version 2).</title>
        <authorList>
            <person name="Zhang J."/>
            <person name="Kudrna D."/>
            <person name="Lee S."/>
            <person name="Talag J."/>
            <person name="Welchert J."/>
            <person name="Wing R.A."/>
        </authorList>
    </citation>
    <scope>NUCLEOTIDE SEQUENCE [LARGE SCALE GENOMIC DNA]</scope>
</reference>
<feature type="compositionally biased region" description="Polar residues" evidence="1">
    <location>
        <begin position="54"/>
        <end position="63"/>
    </location>
</feature>
<evidence type="ECO:0000256" key="1">
    <source>
        <dbReference type="SAM" id="MobiDB-lite"/>
    </source>
</evidence>
<feature type="compositionally biased region" description="Low complexity" evidence="1">
    <location>
        <begin position="109"/>
        <end position="130"/>
    </location>
</feature>